<reference evidence="2" key="2">
    <citation type="submission" date="2021-02" db="EMBL/GenBank/DDBJ databases">
        <authorList>
            <person name="Kimball J.A."/>
            <person name="Haas M.W."/>
            <person name="Macchietto M."/>
            <person name="Kono T."/>
            <person name="Duquette J."/>
            <person name="Shao M."/>
        </authorList>
    </citation>
    <scope>NUCLEOTIDE SEQUENCE</scope>
    <source>
        <tissue evidence="2">Fresh leaf tissue</tissue>
    </source>
</reference>
<reference evidence="2" key="1">
    <citation type="journal article" date="2021" name="bioRxiv">
        <title>Whole Genome Assembly and Annotation of Northern Wild Rice, Zizania palustris L., Supports a Whole Genome Duplication in the Zizania Genus.</title>
        <authorList>
            <person name="Haas M."/>
            <person name="Kono T."/>
            <person name="Macchietto M."/>
            <person name="Millas R."/>
            <person name="McGilp L."/>
            <person name="Shao M."/>
            <person name="Duquette J."/>
            <person name="Hirsch C.N."/>
            <person name="Kimball J."/>
        </authorList>
    </citation>
    <scope>NUCLEOTIDE SEQUENCE</scope>
    <source>
        <tissue evidence="2">Fresh leaf tissue</tissue>
    </source>
</reference>
<evidence type="ECO:0000256" key="1">
    <source>
        <dbReference type="SAM" id="MobiDB-lite"/>
    </source>
</evidence>
<dbReference type="Proteomes" id="UP000729402">
    <property type="component" value="Unassembled WGS sequence"/>
</dbReference>
<dbReference type="AlphaFoldDB" id="A0A8J5V6V8"/>
<keyword evidence="3" id="KW-1185">Reference proteome</keyword>
<sequence>MAATMALSSPLMAGGQHHHAQGCCQAQGGCFRASGSPWYSLDRVKYMGPFSGEAPSYLIGEFPGDYGRATTHHARCAWRRPP</sequence>
<evidence type="ECO:0000313" key="2">
    <source>
        <dbReference type="EMBL" id="KAG8049621.1"/>
    </source>
</evidence>
<evidence type="ECO:0000313" key="3">
    <source>
        <dbReference type="Proteomes" id="UP000729402"/>
    </source>
</evidence>
<dbReference type="EMBL" id="JAAALK010000289">
    <property type="protein sequence ID" value="KAG8049621.1"/>
    <property type="molecule type" value="Genomic_DNA"/>
</dbReference>
<dbReference type="OrthoDB" id="781532at2759"/>
<comment type="caution">
    <text evidence="2">The sequence shown here is derived from an EMBL/GenBank/DDBJ whole genome shotgun (WGS) entry which is preliminary data.</text>
</comment>
<accession>A0A8J5V6V8</accession>
<proteinExistence type="predicted"/>
<feature type="region of interest" description="Disordered" evidence="1">
    <location>
        <begin position="1"/>
        <end position="22"/>
    </location>
</feature>
<name>A0A8J5V6V8_ZIZPA</name>
<organism evidence="2 3">
    <name type="scientific">Zizania palustris</name>
    <name type="common">Northern wild rice</name>
    <dbReference type="NCBI Taxonomy" id="103762"/>
    <lineage>
        <taxon>Eukaryota</taxon>
        <taxon>Viridiplantae</taxon>
        <taxon>Streptophyta</taxon>
        <taxon>Embryophyta</taxon>
        <taxon>Tracheophyta</taxon>
        <taxon>Spermatophyta</taxon>
        <taxon>Magnoliopsida</taxon>
        <taxon>Liliopsida</taxon>
        <taxon>Poales</taxon>
        <taxon>Poaceae</taxon>
        <taxon>BOP clade</taxon>
        <taxon>Oryzoideae</taxon>
        <taxon>Oryzeae</taxon>
        <taxon>Zizaniinae</taxon>
        <taxon>Zizania</taxon>
    </lineage>
</organism>
<gene>
    <name evidence="2" type="ORF">GUJ93_ZPchr0009g1983</name>
</gene>
<protein>
    <submittedName>
        <fullName evidence="2">Uncharacterized protein</fullName>
    </submittedName>
</protein>